<dbReference type="EMBL" id="JAPFFL010000002">
    <property type="protein sequence ID" value="KAJ6742856.1"/>
    <property type="molecule type" value="Genomic_DNA"/>
</dbReference>
<comment type="caution">
    <text evidence="1">The sequence shown here is derived from an EMBL/GenBank/DDBJ whole genome shotgun (WGS) entry which is preliminary data.</text>
</comment>
<dbReference type="Proteomes" id="UP001151529">
    <property type="component" value="Chromosome 6"/>
</dbReference>
<organism evidence="1 2">
    <name type="scientific">Salix viminalis</name>
    <name type="common">Common osier</name>
    <name type="synonym">Basket willow</name>
    <dbReference type="NCBI Taxonomy" id="40686"/>
    <lineage>
        <taxon>Eukaryota</taxon>
        <taxon>Viridiplantae</taxon>
        <taxon>Streptophyta</taxon>
        <taxon>Embryophyta</taxon>
        <taxon>Tracheophyta</taxon>
        <taxon>Spermatophyta</taxon>
        <taxon>Magnoliopsida</taxon>
        <taxon>eudicotyledons</taxon>
        <taxon>Gunneridae</taxon>
        <taxon>Pentapetalae</taxon>
        <taxon>rosids</taxon>
        <taxon>fabids</taxon>
        <taxon>Malpighiales</taxon>
        <taxon>Salicaceae</taxon>
        <taxon>Saliceae</taxon>
        <taxon>Salix</taxon>
    </lineage>
</organism>
<evidence type="ECO:0000313" key="1">
    <source>
        <dbReference type="EMBL" id="KAJ6742856.1"/>
    </source>
</evidence>
<accession>A0A9Q0ZQB1</accession>
<evidence type="ECO:0000313" key="2">
    <source>
        <dbReference type="Proteomes" id="UP001151529"/>
    </source>
</evidence>
<reference evidence="1" key="2">
    <citation type="journal article" date="2023" name="Int. J. Mol. Sci.">
        <title>De Novo Assembly and Annotation of 11 Diverse Shrub Willow (Salix) Genomes Reveals Novel Gene Organization in Sex-Linked Regions.</title>
        <authorList>
            <person name="Hyden B."/>
            <person name="Feng K."/>
            <person name="Yates T.B."/>
            <person name="Jawdy S."/>
            <person name="Cereghino C."/>
            <person name="Smart L.B."/>
            <person name="Muchero W."/>
        </authorList>
    </citation>
    <scope>NUCLEOTIDE SEQUENCE [LARGE SCALE GENOMIC DNA]</scope>
    <source>
        <tissue evidence="1">Shoot tip</tissue>
    </source>
</reference>
<proteinExistence type="predicted"/>
<protein>
    <submittedName>
        <fullName evidence="1">Uncharacterized protein</fullName>
    </submittedName>
</protein>
<keyword evidence="2" id="KW-1185">Reference proteome</keyword>
<reference evidence="1" key="1">
    <citation type="submission" date="2022-11" db="EMBL/GenBank/DDBJ databases">
        <authorList>
            <person name="Hyden B.L."/>
            <person name="Feng K."/>
            <person name="Yates T."/>
            <person name="Jawdy S."/>
            <person name="Smart L.B."/>
            <person name="Muchero W."/>
        </authorList>
    </citation>
    <scope>NUCLEOTIDE SEQUENCE</scope>
    <source>
        <tissue evidence="1">Shoot tip</tissue>
    </source>
</reference>
<name>A0A9Q0ZQB1_SALVM</name>
<sequence length="1742" mass="183746">MFRGLFQSCKVLVSRYLVFLQGVFRFWFRWLTSSQVTRLEVLPLWGLWISLARVLFSRFFGFRFCSAARVWGFQVWRFWDGLSSLSGDFSCVWGSVALGFCCPGFCHACLRFLPGFQGLQSAPSGFSGSPGSRLGVGGSLGFWIMVSGRVGFFEAWGSKRSSESAAMARGSGLRLGSAVDFKGTKPSALGSREWRPPLPLVLRVMAGGLSGFRDEVWLSARLWPSAQGFGFLSVVRLCACLGFRVKAWLLFHVSYFCSHVSGFWLLSAWLSGSGWSPVSWSKVSGLWLWVLGPCSGPRALVSNRALGSRLESPASKALGLSVVSLKLAGFCLPLGFCLCIWSRGFCHGCGSGFRVWARLCPVALMSGFSAPGFRSLPALPLPGLGCLSGSRVHVAQVMASEVLALSALALRGLGSPALALAPLAQALSRTCGLCRAEACSSCPALQVFPISGHLAPVPMGLYSMSWLLSCGLYDWAFGLRPWACLGSSAQSGDCLGPGPWSKYPALALEFGISWFGVEFWLAKFPPRGSSFVISCRGLQAMASAWMRVAGLWLLSFLPRVLVVVRVCCSARSWQPALPLGSGFHVWGSGLEAPAQFGFQGSRLSLFQALAALGAGAPKSWVFSTLFSCCSVALTLHLSVALSGYGSIGPAGLVGCMGFRALELFRLGVLTEALTCSGSALAVLGRFPGFWVSGLKVRLQRFRLWGLFVIGLGPRFGSELRVSGLLAIRGSKFQKPCVLSFAFEVWTLAVGLGVSRGNGFEVLGSVSWFYLAWGFSTGGSGFHGSGSFVLLASAALMPRGFSRTWLRLPARGLCSLVSPVSVATACGFWFLKPRACGSGLGRQLPKAEWLACLGLWGQGSAQMASALASGSLDTAFGVSVAHGSALPQLIGTRVMSRVSPQPHRGSALAQRSSLLPQALLPLWLSALMAPVPGLYTRLSEVLGLGGVLGFKVMALCPGLWLTFWDEGHGPRLSQVRALGFRALPKALVGLGPGPGASGPRALSQAWPFGAGTVAHKPGVPTMLVAFRSCGSQPVCVALSWPHCPGSWAWGSWGSVSCPQAAPEGSLPRVSGSGRVALPRKPRLGAWPHGVLALAAGSPAWRPVARGPGLPEAMARVPVALQVSFSWVQRFLLRVEGWRLGFPGQGYVFVVCPVFHGSCFGFVVSRFWGSCSVLLEGLGQGSASKLALLLPLGSACLGFGFEVGVFESRGFEVLEGFLSQSGFRFGISRQSGFLFKGSRFWDSVGSRVDSVVPHSQGLGFTARVSLALALSSPGSWLSLLVPSFMLISGSEARLLRSGLEVLGSRVRGSHGPWLLSWSWVYRGSGSRSVCPWGPLSVRDLLDVWPSLSWLSVLAPVMSGLSPRSCPGLTSQGSLGSRVCLASLLSAEGLTGSGSQALWPSAPASSHWPGSFAPGVLGLRVRGPGLRHGSSAGLVPCSLPPAILLLSWVLGQGLTAPSPAWGVRGQGPKASASWLPRLRGFREASGFVSRAPMGLAGCLWVLGFGVRVFGVRVFGGPGFGVSQARGFCVCLGVLWGLGSSAWALLCPAPVPTGDFSRPGLWLCHLKMVLGFRVLGSCPCVPGSRPGSSLSSVVVFPVRPWECTWALEAQASLGALGVLGLLGSLGLMSSQAVWLSVSGLQPNSAWGSPNCVLGVRGFSSWLPPAPFKAQLSADHAGSGLWVQAWAQAPTSRAASAGPWVPSSQAQFCDSQAFECPRGSRWLGGLGVLGSGSARLGLGPGSLRFNN</sequence>
<gene>
    <name evidence="1" type="ORF">OIU85_016891</name>
</gene>